<reference evidence="1 2" key="1">
    <citation type="submission" date="2013-12" db="EMBL/GenBank/DDBJ databases">
        <authorList>
            <person name="Cubeta M."/>
            <person name="Pakala S."/>
            <person name="Fedorova N."/>
            <person name="Thomas E."/>
            <person name="Dean R."/>
            <person name="Jabaji S."/>
            <person name="Neate S."/>
            <person name="Toda T."/>
            <person name="Tavantzis S."/>
            <person name="Vilgalys R."/>
            <person name="Bharathan N."/>
            <person name="Pakala S."/>
            <person name="Losada L.S."/>
            <person name="Zafar N."/>
            <person name="Nierman W."/>
        </authorList>
    </citation>
    <scope>NUCLEOTIDE SEQUENCE [LARGE SCALE GENOMIC DNA]</scope>
    <source>
        <strain evidence="1 2">123E</strain>
    </source>
</reference>
<evidence type="ECO:0000313" key="2">
    <source>
        <dbReference type="Proteomes" id="UP000027456"/>
    </source>
</evidence>
<gene>
    <name evidence="1" type="ORF">V565_018570</name>
</gene>
<name>A0A074S567_9AGAM</name>
<keyword evidence="2" id="KW-1185">Reference proteome</keyword>
<dbReference type="EMBL" id="AZST01000030">
    <property type="protein sequence ID" value="KEP54379.1"/>
    <property type="molecule type" value="Genomic_DNA"/>
</dbReference>
<accession>A0A074S567</accession>
<dbReference type="Proteomes" id="UP000027456">
    <property type="component" value="Unassembled WGS sequence"/>
</dbReference>
<protein>
    <submittedName>
        <fullName evidence="1">Uncharacterized protein</fullName>
    </submittedName>
</protein>
<comment type="caution">
    <text evidence="1">The sequence shown here is derived from an EMBL/GenBank/DDBJ whole genome shotgun (WGS) entry which is preliminary data.</text>
</comment>
<dbReference type="HOGENOM" id="CLU_2279057_0_0_1"/>
<dbReference type="AlphaFoldDB" id="A0A074S567"/>
<organism evidence="1 2">
    <name type="scientific">Rhizoctonia solani 123E</name>
    <dbReference type="NCBI Taxonomy" id="1423351"/>
    <lineage>
        <taxon>Eukaryota</taxon>
        <taxon>Fungi</taxon>
        <taxon>Dikarya</taxon>
        <taxon>Basidiomycota</taxon>
        <taxon>Agaricomycotina</taxon>
        <taxon>Agaricomycetes</taxon>
        <taxon>Cantharellales</taxon>
        <taxon>Ceratobasidiaceae</taxon>
        <taxon>Rhizoctonia</taxon>
    </lineage>
</organism>
<evidence type="ECO:0000313" key="1">
    <source>
        <dbReference type="EMBL" id="KEP54379.1"/>
    </source>
</evidence>
<proteinExistence type="predicted"/>
<sequence length="102" mass="11483">MHRVIQRWHLETTGFCYIWLRICSHSLTTSPSLDLTSNTTGQGTPLCCPGTTHLSYQYTSKLALATSSGFQTSLFYQYVLNLSVSTTAHLGGHFRQMRKPKL</sequence>